<protein>
    <submittedName>
        <fullName evidence="1">Uncharacterized protein</fullName>
    </submittedName>
</protein>
<dbReference type="EMBL" id="LSRX01000012">
    <property type="protein sequence ID" value="OLQ14707.1"/>
    <property type="molecule type" value="Genomic_DNA"/>
</dbReference>
<evidence type="ECO:0000313" key="2">
    <source>
        <dbReference type="Proteomes" id="UP000186817"/>
    </source>
</evidence>
<gene>
    <name evidence="1" type="ORF">AK812_SmicGene1185</name>
</gene>
<reference evidence="1 2" key="1">
    <citation type="submission" date="2016-02" db="EMBL/GenBank/DDBJ databases">
        <title>Genome analysis of coral dinoflagellate symbionts highlights evolutionary adaptations to a symbiotic lifestyle.</title>
        <authorList>
            <person name="Aranda M."/>
            <person name="Li Y."/>
            <person name="Liew Y.J."/>
            <person name="Baumgarten S."/>
            <person name="Simakov O."/>
            <person name="Wilson M."/>
            <person name="Piel J."/>
            <person name="Ashoor H."/>
            <person name="Bougouffa S."/>
            <person name="Bajic V.B."/>
            <person name="Ryu T."/>
            <person name="Ravasi T."/>
            <person name="Bayer T."/>
            <person name="Micklem G."/>
            <person name="Kim H."/>
            <person name="Bhak J."/>
            <person name="Lajeunesse T.C."/>
            <person name="Voolstra C.R."/>
        </authorList>
    </citation>
    <scope>NUCLEOTIDE SEQUENCE [LARGE SCALE GENOMIC DNA]</scope>
    <source>
        <strain evidence="1 2">CCMP2467</strain>
    </source>
</reference>
<dbReference type="AlphaFoldDB" id="A0A1Q9F4Y1"/>
<dbReference type="OrthoDB" id="10610794at2759"/>
<dbReference type="Proteomes" id="UP000186817">
    <property type="component" value="Unassembled WGS sequence"/>
</dbReference>
<organism evidence="1 2">
    <name type="scientific">Symbiodinium microadriaticum</name>
    <name type="common">Dinoflagellate</name>
    <name type="synonym">Zooxanthella microadriatica</name>
    <dbReference type="NCBI Taxonomy" id="2951"/>
    <lineage>
        <taxon>Eukaryota</taxon>
        <taxon>Sar</taxon>
        <taxon>Alveolata</taxon>
        <taxon>Dinophyceae</taxon>
        <taxon>Suessiales</taxon>
        <taxon>Symbiodiniaceae</taxon>
        <taxon>Symbiodinium</taxon>
    </lineage>
</organism>
<keyword evidence="2" id="KW-1185">Reference proteome</keyword>
<name>A0A1Q9F4Y1_SYMMI</name>
<accession>A0A1Q9F4Y1</accession>
<comment type="caution">
    <text evidence="1">The sequence shown here is derived from an EMBL/GenBank/DDBJ whole genome shotgun (WGS) entry which is preliminary data.</text>
</comment>
<sequence>MTTTYSLHCNAPSGFCSASSVTVSAIAMSIGLTSDVHVATSTSALDAGRTCERFAKSRQLRVLFMPDRTTMADLSGDRKKKKKWYGKAYYSFEGDMVVAQPLAGRAQELRGDLQRLRFEATGLSEPLVPEAGNELSDNLGGAVSLSHQKGVERVEGSNVPLILINAGKSDWRDKNSRSLEPEEEVADGEEVYTIITPWPQLFQRPVLLAYELWHRDDDDAQQVSDRGLAAVTWAPSVWESLLLVAKCDAVLSALVELSGGAAEGLFSEVWRDEEQREAILMRFAAAWDERYAARVQRLFAASADAQAAAWASIQRALLLNLLDAVAGTEILHRRTWRSFGAFSPRMAESPEESIEVETQHNYKRPVSGHVPLRFPPASDLRWAVPFERPGGPSVRQLCVVRLAVGQRPAKK</sequence>
<proteinExistence type="predicted"/>
<evidence type="ECO:0000313" key="1">
    <source>
        <dbReference type="EMBL" id="OLQ14707.1"/>
    </source>
</evidence>